<evidence type="ECO:0000313" key="4">
    <source>
        <dbReference type="Proteomes" id="UP000198636"/>
    </source>
</evidence>
<evidence type="ECO:0000313" key="3">
    <source>
        <dbReference type="EMBL" id="SCX77294.1"/>
    </source>
</evidence>
<dbReference type="CDD" id="cd03801">
    <property type="entry name" value="GT4_PimA-like"/>
    <property type="match status" value="1"/>
</dbReference>
<dbReference type="SUPFAM" id="SSF53756">
    <property type="entry name" value="UDP-Glycosyltransferase/glycogen phosphorylase"/>
    <property type="match status" value="1"/>
</dbReference>
<organism evidence="3 4">
    <name type="scientific">Alkaliphilus peptidifermentans DSM 18978</name>
    <dbReference type="NCBI Taxonomy" id="1120976"/>
    <lineage>
        <taxon>Bacteria</taxon>
        <taxon>Bacillati</taxon>
        <taxon>Bacillota</taxon>
        <taxon>Clostridia</taxon>
        <taxon>Peptostreptococcales</taxon>
        <taxon>Natronincolaceae</taxon>
        <taxon>Alkaliphilus</taxon>
    </lineage>
</organism>
<dbReference type="PANTHER" id="PTHR12526:SF629">
    <property type="entry name" value="TEICHURONIC ACID BIOSYNTHESIS GLYCOSYLTRANSFERASE TUAH-RELATED"/>
    <property type="match status" value="1"/>
</dbReference>
<dbReference type="PANTHER" id="PTHR12526">
    <property type="entry name" value="GLYCOSYLTRANSFERASE"/>
    <property type="match status" value="1"/>
</dbReference>
<dbReference type="Pfam" id="PF13692">
    <property type="entry name" value="Glyco_trans_1_4"/>
    <property type="match status" value="1"/>
</dbReference>
<proteinExistence type="predicted"/>
<dbReference type="GO" id="GO:0016757">
    <property type="term" value="F:glycosyltransferase activity"/>
    <property type="evidence" value="ECO:0007669"/>
    <property type="project" value="UniProtKB-KW"/>
</dbReference>
<dbReference type="AlphaFoldDB" id="A0A1G5AHB2"/>
<protein>
    <submittedName>
        <fullName evidence="3">Glycosyltransferase involved in cell wall bisynthesis</fullName>
    </submittedName>
</protein>
<evidence type="ECO:0000256" key="1">
    <source>
        <dbReference type="ARBA" id="ARBA00022676"/>
    </source>
</evidence>
<dbReference type="RefSeq" id="WP_091538779.1">
    <property type="nucleotide sequence ID" value="NZ_FMUS01000001.1"/>
</dbReference>
<dbReference type="EMBL" id="FMUS01000001">
    <property type="protein sequence ID" value="SCX77294.1"/>
    <property type="molecule type" value="Genomic_DNA"/>
</dbReference>
<name>A0A1G5AHB2_9FIRM</name>
<dbReference type="Gene3D" id="3.40.50.2000">
    <property type="entry name" value="Glycogen Phosphorylase B"/>
    <property type="match status" value="2"/>
</dbReference>
<sequence length="348" mass="40533">MKILLLPKYFPEGASSRYRTHNYIDYFIKNGHEVTIKPLFYDGYVKNLYQKKSKDYPRILSDILNRAKHLLKNKSKYDIIIIEKELFPYFPYIFERILLQNSRYTLDYDDAVSTKYKGGIIKKVLGDKINNLSENALATAVGNRWYWEEITKGNLVYLPTVVDLNKYPIKGIKKPVNYIPIISWIGSPSTVKYIYRIKSVLVELIKVCQFKLRVIGGNIDIEGLNIECLPWCEDKEFEHLFSSDIGIMPLHETPWEYGKCGFKCIQYMASGLPVVASALPANEEIIIHGETGFIAKDDNEWYEYLKLLLTEPNKRISYGGKARMRVEKNYSYQVWGSKYIEHIENLSI</sequence>
<reference evidence="3 4" key="1">
    <citation type="submission" date="2016-10" db="EMBL/GenBank/DDBJ databases">
        <authorList>
            <person name="de Groot N.N."/>
        </authorList>
    </citation>
    <scope>NUCLEOTIDE SEQUENCE [LARGE SCALE GENOMIC DNA]</scope>
    <source>
        <strain evidence="3 4">DSM 18978</strain>
    </source>
</reference>
<gene>
    <name evidence="3" type="ORF">SAMN03080606_00136</name>
</gene>
<evidence type="ECO:0000256" key="2">
    <source>
        <dbReference type="ARBA" id="ARBA00022679"/>
    </source>
</evidence>
<dbReference type="STRING" id="1120976.SAMN03080606_00136"/>
<keyword evidence="2 3" id="KW-0808">Transferase</keyword>
<dbReference type="Proteomes" id="UP000198636">
    <property type="component" value="Unassembled WGS sequence"/>
</dbReference>
<keyword evidence="4" id="KW-1185">Reference proteome</keyword>
<keyword evidence="1" id="KW-0328">Glycosyltransferase</keyword>
<dbReference type="OrthoDB" id="9806653at2"/>
<accession>A0A1G5AHB2</accession>